<dbReference type="EC" id="2.7.13.3" evidence="2"/>
<dbReference type="Gene3D" id="3.30.565.10">
    <property type="entry name" value="Histidine kinase-like ATPase, C-terminal domain"/>
    <property type="match status" value="1"/>
</dbReference>
<dbReference type="SMART" id="SM00028">
    <property type="entry name" value="TPR"/>
    <property type="match status" value="7"/>
</dbReference>
<comment type="catalytic activity">
    <reaction evidence="1">
        <text>ATP + protein L-histidine = ADP + protein N-phospho-L-histidine.</text>
        <dbReference type="EC" id="2.7.13.3"/>
    </reaction>
</comment>
<evidence type="ECO:0000313" key="9">
    <source>
        <dbReference type="EMBL" id="GLS84779.1"/>
    </source>
</evidence>
<dbReference type="Pfam" id="PF13424">
    <property type="entry name" value="TPR_12"/>
    <property type="match status" value="1"/>
</dbReference>
<feature type="signal peptide" evidence="7">
    <location>
        <begin position="1"/>
        <end position="19"/>
    </location>
</feature>
<dbReference type="InterPro" id="IPR011990">
    <property type="entry name" value="TPR-like_helical_dom_sf"/>
</dbReference>
<dbReference type="SMART" id="SM00388">
    <property type="entry name" value="HisKA"/>
    <property type="match status" value="1"/>
</dbReference>
<evidence type="ECO:0000256" key="5">
    <source>
        <dbReference type="SAM" id="Coils"/>
    </source>
</evidence>
<dbReference type="CDD" id="cd00082">
    <property type="entry name" value="HisKA"/>
    <property type="match status" value="1"/>
</dbReference>
<sequence length="714" mass="81303">MRTVIIVILFAIISLQSAAADDDIKTLLAEIVATHIPSPENEARLFKLFDHSDLGVRNSAKQRLAALYWKTGRYDDAEEILKELSQAYESFPPQYKVESLLTWSTLEFRRNNYVAAEEYTRKALVVAQSSHQELLGNTYYLLGNALQYQRKRLEAKQSYELALTAFEKNGNKKGTLLVLNSLGLMFKNSGDLVLGTKYLLQAREAVEEVGSVSYRGAIYYNLGDIFLKSEEPNKAIEYFNKALKIDLELKDFASLASDYRSIASAYISLENYTKALENNDAAIQQLLKVDAPEELSQAYLQHSKIYSLLSNENYRLDYLLLAEQTARKSGSAYQIMSVKVERGKYELERGNDNNALKKLTDALQVAADLSLDQNLMDIHRLLANAYQSLGNYQQALFHLNQSVILDDQLNTEDRREKSERYKRDVNLLEEQLKVSELQKIEAQQAQILELQQTEKQRLYVLLIAGAFVFAALTFLLVQRRKLENLRANLLQQSLKQKQELFADVSHELRTPLSALKLQIQALQFDIVSDVQDSYDKLDRKVNEINSLISDIYQLAQADTNNLNLTYREEDVDSLFGIWRNDWQTVVEKNGFTWMYQVNLTSVRKKMDAERIKQVIDNLLSNSIAYTDKPGTILLTARQHQEQLIVSIEDSAPTVDNDKLQKIFSRLYRVESSRNRQTGGSGLGLAICESLINAHGGTINAEKSALGGLKIVFRF</sequence>
<dbReference type="InterPro" id="IPR004358">
    <property type="entry name" value="Sig_transdc_His_kin-like_C"/>
</dbReference>
<dbReference type="EMBL" id="BSPO01000004">
    <property type="protein sequence ID" value="GLS84779.1"/>
    <property type="molecule type" value="Genomic_DNA"/>
</dbReference>
<evidence type="ECO:0000256" key="6">
    <source>
        <dbReference type="SAM" id="Phobius"/>
    </source>
</evidence>
<dbReference type="PROSITE" id="PS50293">
    <property type="entry name" value="TPR_REGION"/>
    <property type="match status" value="1"/>
</dbReference>
<dbReference type="Gene3D" id="1.10.287.130">
    <property type="match status" value="1"/>
</dbReference>
<dbReference type="SMART" id="SM00387">
    <property type="entry name" value="HATPase_c"/>
    <property type="match status" value="1"/>
</dbReference>
<dbReference type="SUPFAM" id="SSF55874">
    <property type="entry name" value="ATPase domain of HSP90 chaperone/DNA topoisomerase II/histidine kinase"/>
    <property type="match status" value="1"/>
</dbReference>
<evidence type="ECO:0000256" key="7">
    <source>
        <dbReference type="SAM" id="SignalP"/>
    </source>
</evidence>
<reference evidence="9 10" key="1">
    <citation type="journal article" date="2014" name="Int. J. Syst. Evol. Microbiol.">
        <title>Complete genome sequence of Corynebacterium casei LMG S-19264T (=DSM 44701T), isolated from a smear-ripened cheese.</title>
        <authorList>
            <consortium name="US DOE Joint Genome Institute (JGI-PGF)"/>
            <person name="Walter F."/>
            <person name="Albersmeier A."/>
            <person name="Kalinowski J."/>
            <person name="Ruckert C."/>
        </authorList>
    </citation>
    <scope>NUCLEOTIDE SEQUENCE [LARGE SCALE GENOMIC DNA]</scope>
    <source>
        <strain evidence="9 10">NBRC 112785</strain>
    </source>
</reference>
<evidence type="ECO:0000259" key="8">
    <source>
        <dbReference type="PROSITE" id="PS50109"/>
    </source>
</evidence>
<dbReference type="InterPro" id="IPR019734">
    <property type="entry name" value="TPR_rpt"/>
</dbReference>
<dbReference type="Pfam" id="PF00512">
    <property type="entry name" value="HisKA"/>
    <property type="match status" value="1"/>
</dbReference>
<dbReference type="InterPro" id="IPR003661">
    <property type="entry name" value="HisK_dim/P_dom"/>
</dbReference>
<keyword evidence="7" id="KW-0732">Signal</keyword>
<feature type="transmembrane region" description="Helical" evidence="6">
    <location>
        <begin position="458"/>
        <end position="477"/>
    </location>
</feature>
<keyword evidence="6" id="KW-0472">Membrane</keyword>
<dbReference type="Pfam" id="PF13181">
    <property type="entry name" value="TPR_8"/>
    <property type="match status" value="2"/>
</dbReference>
<dbReference type="RefSeq" id="WP_095499764.1">
    <property type="nucleotide sequence ID" value="NZ_BSPO01000004.1"/>
</dbReference>
<keyword evidence="4" id="KW-0802">TPR repeat</keyword>
<dbReference type="InterPro" id="IPR036890">
    <property type="entry name" value="HATPase_C_sf"/>
</dbReference>
<dbReference type="Gene3D" id="1.25.40.10">
    <property type="entry name" value="Tetratricopeptide repeat domain"/>
    <property type="match status" value="3"/>
</dbReference>
<feature type="chain" id="PRO_5041228065" description="histidine kinase" evidence="7">
    <location>
        <begin position="20"/>
        <end position="714"/>
    </location>
</feature>
<dbReference type="PROSITE" id="PS50109">
    <property type="entry name" value="HIS_KIN"/>
    <property type="match status" value="1"/>
</dbReference>
<feature type="repeat" description="TPR" evidence="4">
    <location>
        <begin position="216"/>
        <end position="249"/>
    </location>
</feature>
<dbReference type="PROSITE" id="PS50005">
    <property type="entry name" value="TPR"/>
    <property type="match status" value="1"/>
</dbReference>
<dbReference type="PANTHER" id="PTHR43547">
    <property type="entry name" value="TWO-COMPONENT HISTIDINE KINASE"/>
    <property type="match status" value="1"/>
</dbReference>
<feature type="domain" description="Histidine kinase" evidence="8">
    <location>
        <begin position="503"/>
        <end position="714"/>
    </location>
</feature>
<evidence type="ECO:0000256" key="1">
    <source>
        <dbReference type="ARBA" id="ARBA00000085"/>
    </source>
</evidence>
<keyword evidence="10" id="KW-1185">Reference proteome</keyword>
<dbReference type="InterPro" id="IPR003594">
    <property type="entry name" value="HATPase_dom"/>
</dbReference>
<gene>
    <name evidence="9" type="ORF">GCM10007894_27560</name>
</gene>
<feature type="coiled-coil region" evidence="5">
    <location>
        <begin position="418"/>
        <end position="445"/>
    </location>
</feature>
<protein>
    <recommendedName>
        <fullName evidence="2">histidine kinase</fullName>
        <ecNumber evidence="2">2.7.13.3</ecNumber>
    </recommendedName>
</protein>
<dbReference type="PANTHER" id="PTHR43547:SF2">
    <property type="entry name" value="HYBRID SIGNAL TRANSDUCTION HISTIDINE KINASE C"/>
    <property type="match status" value="1"/>
</dbReference>
<dbReference type="SUPFAM" id="SSF47384">
    <property type="entry name" value="Homodimeric domain of signal transducing histidine kinase"/>
    <property type="match status" value="1"/>
</dbReference>
<evidence type="ECO:0000313" key="10">
    <source>
        <dbReference type="Proteomes" id="UP001157439"/>
    </source>
</evidence>
<dbReference type="InterPro" id="IPR005467">
    <property type="entry name" value="His_kinase_dom"/>
</dbReference>
<keyword evidence="6" id="KW-1133">Transmembrane helix</keyword>
<proteinExistence type="predicted"/>
<comment type="caution">
    <text evidence="9">The sequence shown here is derived from an EMBL/GenBank/DDBJ whole genome shotgun (WGS) entry which is preliminary data.</text>
</comment>
<organism evidence="9 10">
    <name type="scientific">Paraferrimonas haliotis</name>
    <dbReference type="NCBI Taxonomy" id="2013866"/>
    <lineage>
        <taxon>Bacteria</taxon>
        <taxon>Pseudomonadati</taxon>
        <taxon>Pseudomonadota</taxon>
        <taxon>Gammaproteobacteria</taxon>
        <taxon>Alteromonadales</taxon>
        <taxon>Ferrimonadaceae</taxon>
        <taxon>Paraferrimonas</taxon>
    </lineage>
</organism>
<dbReference type="AlphaFoldDB" id="A0AA37TN56"/>
<accession>A0AA37TN56</accession>
<dbReference type="SUPFAM" id="SSF48452">
    <property type="entry name" value="TPR-like"/>
    <property type="match status" value="2"/>
</dbReference>
<keyword evidence="3" id="KW-0597">Phosphoprotein</keyword>
<evidence type="ECO:0000256" key="3">
    <source>
        <dbReference type="ARBA" id="ARBA00022553"/>
    </source>
</evidence>
<name>A0AA37TN56_9GAMM</name>
<evidence type="ECO:0000256" key="4">
    <source>
        <dbReference type="PROSITE-ProRule" id="PRU00339"/>
    </source>
</evidence>
<dbReference type="GO" id="GO:0000155">
    <property type="term" value="F:phosphorelay sensor kinase activity"/>
    <property type="evidence" value="ECO:0007669"/>
    <property type="project" value="InterPro"/>
</dbReference>
<keyword evidence="5" id="KW-0175">Coiled coil</keyword>
<dbReference type="InterPro" id="IPR036097">
    <property type="entry name" value="HisK_dim/P_sf"/>
</dbReference>
<evidence type="ECO:0000256" key="2">
    <source>
        <dbReference type="ARBA" id="ARBA00012438"/>
    </source>
</evidence>
<keyword evidence="6" id="KW-0812">Transmembrane</keyword>
<dbReference type="Pfam" id="PF02518">
    <property type="entry name" value="HATPase_c"/>
    <property type="match status" value="1"/>
</dbReference>
<dbReference type="Proteomes" id="UP001157439">
    <property type="component" value="Unassembled WGS sequence"/>
</dbReference>
<dbReference type="PRINTS" id="PR00344">
    <property type="entry name" value="BCTRLSENSOR"/>
</dbReference>